<reference evidence="5" key="1">
    <citation type="journal article" date="2016" name="Insect Biochem. Mol. Biol.">
        <title>Multifaceted biological insights from a draft genome sequence of the tobacco hornworm moth, Manduca sexta.</title>
        <authorList>
            <person name="Kanost M.R."/>
            <person name="Arrese E.L."/>
            <person name="Cao X."/>
            <person name="Chen Y.R."/>
            <person name="Chellapilla S."/>
            <person name="Goldsmith M.R."/>
            <person name="Grosse-Wilde E."/>
            <person name="Heckel D.G."/>
            <person name="Herndon N."/>
            <person name="Jiang H."/>
            <person name="Papanicolaou A."/>
            <person name="Qu J."/>
            <person name="Soulages J.L."/>
            <person name="Vogel H."/>
            <person name="Walters J."/>
            <person name="Waterhouse R.M."/>
            <person name="Ahn S.J."/>
            <person name="Almeida F.C."/>
            <person name="An C."/>
            <person name="Aqrawi P."/>
            <person name="Bretschneider A."/>
            <person name="Bryant W.B."/>
            <person name="Bucks S."/>
            <person name="Chao H."/>
            <person name="Chevignon G."/>
            <person name="Christen J.M."/>
            <person name="Clarke D.F."/>
            <person name="Dittmer N.T."/>
            <person name="Ferguson L.C.F."/>
            <person name="Garavelou S."/>
            <person name="Gordon K.H.J."/>
            <person name="Gunaratna R.T."/>
            <person name="Han Y."/>
            <person name="Hauser F."/>
            <person name="He Y."/>
            <person name="Heidel-Fischer H."/>
            <person name="Hirsh A."/>
            <person name="Hu Y."/>
            <person name="Jiang H."/>
            <person name="Kalra D."/>
            <person name="Klinner C."/>
            <person name="Konig C."/>
            <person name="Kovar C."/>
            <person name="Kroll A.R."/>
            <person name="Kuwar S.S."/>
            <person name="Lee S.L."/>
            <person name="Lehman R."/>
            <person name="Li K."/>
            <person name="Li Z."/>
            <person name="Liang H."/>
            <person name="Lovelace S."/>
            <person name="Lu Z."/>
            <person name="Mansfield J.H."/>
            <person name="McCulloch K.J."/>
            <person name="Mathew T."/>
            <person name="Morton B."/>
            <person name="Muzny D.M."/>
            <person name="Neunemann D."/>
            <person name="Ongeri F."/>
            <person name="Pauchet Y."/>
            <person name="Pu L.L."/>
            <person name="Pyrousis I."/>
            <person name="Rao X.J."/>
            <person name="Redding A."/>
            <person name="Roesel C."/>
            <person name="Sanchez-Gracia A."/>
            <person name="Schaack S."/>
            <person name="Shukla A."/>
            <person name="Tetreau G."/>
            <person name="Wang Y."/>
            <person name="Xiong G.H."/>
            <person name="Traut W."/>
            <person name="Walsh T.K."/>
            <person name="Worley K.C."/>
            <person name="Wu D."/>
            <person name="Wu W."/>
            <person name="Wu Y.Q."/>
            <person name="Zhang X."/>
            <person name="Zou Z."/>
            <person name="Zucker H."/>
            <person name="Briscoe A.D."/>
            <person name="Burmester T."/>
            <person name="Clem R.J."/>
            <person name="Feyereisen R."/>
            <person name="Grimmelikhuijzen C.J.P."/>
            <person name="Hamodrakas S.J."/>
            <person name="Hansson B.S."/>
            <person name="Huguet E."/>
            <person name="Jermiin L.S."/>
            <person name="Lan Q."/>
            <person name="Lehman H.K."/>
            <person name="Lorenzen M."/>
            <person name="Merzendorfer H."/>
            <person name="Michalopoulos I."/>
            <person name="Morton D.B."/>
            <person name="Muthukrishnan S."/>
            <person name="Oakeshott J.G."/>
            <person name="Palmer W."/>
            <person name="Park Y."/>
            <person name="Passarelli A.L."/>
            <person name="Rozas J."/>
            <person name="Schwartz L.M."/>
            <person name="Smith W."/>
            <person name="Southgate A."/>
            <person name="Vilcinskas A."/>
            <person name="Vogt R."/>
            <person name="Wang P."/>
            <person name="Werren J."/>
            <person name="Yu X.Q."/>
            <person name="Zhou J.J."/>
            <person name="Brown S.J."/>
            <person name="Scherer S.E."/>
            <person name="Richards S."/>
            <person name="Blissard G.W."/>
        </authorList>
    </citation>
    <scope>NUCLEOTIDE SEQUENCE</scope>
</reference>
<protein>
    <recommendedName>
        <fullName evidence="4">FLYWCH-type domain-containing protein</fullName>
    </recommendedName>
</protein>
<sequence length="366" mass="42148">MRKNDHTIAIINNYTFFCGLRKTTEHVIWQCSHDKCQANFATRDRVMVSMNILHNHSLPSNGEVKLRRRRVTTDQLEAMFPILNSNKEFALGYNKSAEARVLSKRMWRSVAEALNFQKEGSVKDWRGWSNQSKIMQKAVIISCTDYWVDYKAKLKKRAAALRTSCSRKRRGLSEDVPLNELEKKFLGLIGDGVERGLPRKQGRRAGGDSTPTVNWARKTNGKTIAIFKNYTFYCDSRCKTTDMWLCSSYSKCKAKFVTTKDRVILRMNAGSVFNLVCAALRFVTCASVGGHIQWVYNKKGKELALVDGFAFYRAASSMTTDVWRCLRRMCKARFTTSKNKIFIRGQWQHAHLPVPYHIFNGVYMRL</sequence>
<evidence type="ECO:0000313" key="6">
    <source>
        <dbReference type="Proteomes" id="UP000791440"/>
    </source>
</evidence>
<comment type="caution">
    <text evidence="5">The sequence shown here is derived from an EMBL/GenBank/DDBJ whole genome shotgun (WGS) entry which is preliminary data.</text>
</comment>
<dbReference type="AlphaFoldDB" id="A0A921YN90"/>
<dbReference type="InterPro" id="IPR007588">
    <property type="entry name" value="Znf_FLYWCH"/>
</dbReference>
<feature type="domain" description="FLYWCH-type" evidence="4">
    <location>
        <begin position="217"/>
        <end position="265"/>
    </location>
</feature>
<dbReference type="Proteomes" id="UP000791440">
    <property type="component" value="Unassembled WGS sequence"/>
</dbReference>
<evidence type="ECO:0000313" key="5">
    <source>
        <dbReference type="EMBL" id="KAG6441737.1"/>
    </source>
</evidence>
<dbReference type="GO" id="GO:0008270">
    <property type="term" value="F:zinc ion binding"/>
    <property type="evidence" value="ECO:0007669"/>
    <property type="project" value="UniProtKB-KW"/>
</dbReference>
<feature type="domain" description="FLYWCH-type" evidence="4">
    <location>
        <begin position="297"/>
        <end position="351"/>
    </location>
</feature>
<keyword evidence="6" id="KW-1185">Reference proteome</keyword>
<accession>A0A921YN90</accession>
<reference evidence="5" key="2">
    <citation type="submission" date="2020-12" db="EMBL/GenBank/DDBJ databases">
        <authorList>
            <person name="Kanost M."/>
        </authorList>
    </citation>
    <scope>NUCLEOTIDE SEQUENCE</scope>
</reference>
<keyword evidence="2" id="KW-0863">Zinc-finger</keyword>
<name>A0A921YN90_MANSE</name>
<evidence type="ECO:0000256" key="1">
    <source>
        <dbReference type="ARBA" id="ARBA00022723"/>
    </source>
</evidence>
<proteinExistence type="predicted"/>
<keyword evidence="1" id="KW-0479">Metal-binding</keyword>
<evidence type="ECO:0000259" key="4">
    <source>
        <dbReference type="Pfam" id="PF04500"/>
    </source>
</evidence>
<gene>
    <name evidence="5" type="ORF">O3G_MSEX001924</name>
</gene>
<evidence type="ECO:0000256" key="2">
    <source>
        <dbReference type="ARBA" id="ARBA00022771"/>
    </source>
</evidence>
<evidence type="ECO:0000256" key="3">
    <source>
        <dbReference type="ARBA" id="ARBA00022833"/>
    </source>
</evidence>
<organism evidence="5 6">
    <name type="scientific">Manduca sexta</name>
    <name type="common">Tobacco hawkmoth</name>
    <name type="synonym">Tobacco hornworm</name>
    <dbReference type="NCBI Taxonomy" id="7130"/>
    <lineage>
        <taxon>Eukaryota</taxon>
        <taxon>Metazoa</taxon>
        <taxon>Ecdysozoa</taxon>
        <taxon>Arthropoda</taxon>
        <taxon>Hexapoda</taxon>
        <taxon>Insecta</taxon>
        <taxon>Pterygota</taxon>
        <taxon>Neoptera</taxon>
        <taxon>Endopterygota</taxon>
        <taxon>Lepidoptera</taxon>
        <taxon>Glossata</taxon>
        <taxon>Ditrysia</taxon>
        <taxon>Bombycoidea</taxon>
        <taxon>Sphingidae</taxon>
        <taxon>Sphinginae</taxon>
        <taxon>Sphingini</taxon>
        <taxon>Manduca</taxon>
    </lineage>
</organism>
<keyword evidence="3" id="KW-0862">Zinc</keyword>
<dbReference type="Pfam" id="PF04500">
    <property type="entry name" value="FLYWCH"/>
    <property type="match status" value="2"/>
</dbReference>
<dbReference type="EMBL" id="JH668288">
    <property type="protein sequence ID" value="KAG6441737.1"/>
    <property type="molecule type" value="Genomic_DNA"/>
</dbReference>